<reference evidence="2" key="1">
    <citation type="journal article" date="2020" name="Stud. Mycol.">
        <title>101 Dothideomycetes genomes: a test case for predicting lifestyles and emergence of pathogens.</title>
        <authorList>
            <person name="Haridas S."/>
            <person name="Albert R."/>
            <person name="Binder M."/>
            <person name="Bloem J."/>
            <person name="Labutti K."/>
            <person name="Salamov A."/>
            <person name="Andreopoulos B."/>
            <person name="Baker S."/>
            <person name="Barry K."/>
            <person name="Bills G."/>
            <person name="Bluhm B."/>
            <person name="Cannon C."/>
            <person name="Castanera R."/>
            <person name="Culley D."/>
            <person name="Daum C."/>
            <person name="Ezra D."/>
            <person name="Gonzalez J."/>
            <person name="Henrissat B."/>
            <person name="Kuo A."/>
            <person name="Liang C."/>
            <person name="Lipzen A."/>
            <person name="Lutzoni F."/>
            <person name="Magnuson J."/>
            <person name="Mondo S."/>
            <person name="Nolan M."/>
            <person name="Ohm R."/>
            <person name="Pangilinan J."/>
            <person name="Park H.-J."/>
            <person name="Ramirez L."/>
            <person name="Alfaro M."/>
            <person name="Sun H."/>
            <person name="Tritt A."/>
            <person name="Yoshinaga Y."/>
            <person name="Zwiers L.-H."/>
            <person name="Turgeon B."/>
            <person name="Goodwin S."/>
            <person name="Spatafora J."/>
            <person name="Crous P."/>
            <person name="Grigoriev I."/>
        </authorList>
    </citation>
    <scope>NUCLEOTIDE SEQUENCE</scope>
    <source>
        <strain evidence="2">CBS 130266</strain>
    </source>
</reference>
<gene>
    <name evidence="2" type="ORF">EJ08DRAFT_597415</name>
</gene>
<protein>
    <recommendedName>
        <fullName evidence="1">DUF7770 domain-containing protein</fullName>
    </recommendedName>
</protein>
<dbReference type="Pfam" id="PF24968">
    <property type="entry name" value="DUF7770"/>
    <property type="match status" value="1"/>
</dbReference>
<accession>A0A9P4TUA2</accession>
<proteinExistence type="predicted"/>
<name>A0A9P4TUA2_9PEZI</name>
<dbReference type="InterPro" id="IPR056672">
    <property type="entry name" value="DUF7770"/>
</dbReference>
<evidence type="ECO:0000259" key="1">
    <source>
        <dbReference type="Pfam" id="PF24968"/>
    </source>
</evidence>
<keyword evidence="3" id="KW-1185">Reference proteome</keyword>
<evidence type="ECO:0000313" key="2">
    <source>
        <dbReference type="EMBL" id="KAF2421524.1"/>
    </source>
</evidence>
<comment type="caution">
    <text evidence="2">The sequence shown here is derived from an EMBL/GenBank/DDBJ whole genome shotgun (WGS) entry which is preliminary data.</text>
</comment>
<evidence type="ECO:0000313" key="3">
    <source>
        <dbReference type="Proteomes" id="UP000800235"/>
    </source>
</evidence>
<dbReference type="AlphaFoldDB" id="A0A9P4TUA2"/>
<organism evidence="2 3">
    <name type="scientific">Tothia fuscella</name>
    <dbReference type="NCBI Taxonomy" id="1048955"/>
    <lineage>
        <taxon>Eukaryota</taxon>
        <taxon>Fungi</taxon>
        <taxon>Dikarya</taxon>
        <taxon>Ascomycota</taxon>
        <taxon>Pezizomycotina</taxon>
        <taxon>Dothideomycetes</taxon>
        <taxon>Pleosporomycetidae</taxon>
        <taxon>Venturiales</taxon>
        <taxon>Cylindrosympodiaceae</taxon>
        <taxon>Tothia</taxon>
    </lineage>
</organism>
<dbReference type="OrthoDB" id="3739692at2759"/>
<dbReference type="Proteomes" id="UP000800235">
    <property type="component" value="Unassembled WGS sequence"/>
</dbReference>
<sequence>LSQNHWTIFLLLSGQGSVQFNMKTDTRAGAVQGLYEVTRRGYTESRTAVSWWDFKAVDNLLVRHIEHEINTRGWHRYNVTPSGVGCRFWILTVLQGLAAKGWIDANDVNTRLVPALQFNYSKNVAPIRLAIQEGSFC</sequence>
<feature type="non-terminal residue" evidence="2">
    <location>
        <position position="1"/>
    </location>
</feature>
<dbReference type="EMBL" id="MU007097">
    <property type="protein sequence ID" value="KAF2421524.1"/>
    <property type="molecule type" value="Genomic_DNA"/>
</dbReference>
<feature type="domain" description="DUF7770" evidence="1">
    <location>
        <begin position="3"/>
        <end position="137"/>
    </location>
</feature>